<accession>A0ABD5RYL8</accession>
<dbReference type="PANTHER" id="PTHR43706">
    <property type="entry name" value="NADH DEHYDROGENASE"/>
    <property type="match status" value="1"/>
</dbReference>
<dbReference type="InterPro" id="IPR045024">
    <property type="entry name" value="NDH-2"/>
</dbReference>
<keyword evidence="4" id="KW-0274">FAD</keyword>
<sequence>MPAQIVVLGAGYAGVAAVQSLADQFDADEADLTWVSKESHHELVHECHRLIRKPGLRELATVPIEEVEPDRARFIEAEVSGIDVDDRTIELADESGVDYDYCLVCLGSQTAFYGIDGLEENARTVKSVDDGVEVNEALGEAALDATEDDPARAVVGGGGLTGIQTAGEIAAFRDRYDAPLEVTLVQESDHLFPGHDHEFQGALREKLDQRGVELETGNAVTRADGSGVYLGEDEEKLPYDVLVWSGGITGRDALANVDVKKDHNRVYADSTFESSDDRVFAIGDTGLVKQSEETGPLSEEKIWESVVDPDIEEGAVPPPTAEAAWEEGKHLARNVARHLNDEEPVEWGYTNKGTLVSVGDAAVAHGVMGSPVNTFSGPVARTLKKGITFRWLAEMASPGRAVKAWREL</sequence>
<reference evidence="9 10" key="1">
    <citation type="journal article" date="2019" name="Int. J. Syst. Evol. Microbiol.">
        <title>The Global Catalogue of Microorganisms (GCM) 10K type strain sequencing project: providing services to taxonomists for standard genome sequencing and annotation.</title>
        <authorList>
            <consortium name="The Broad Institute Genomics Platform"/>
            <consortium name="The Broad Institute Genome Sequencing Center for Infectious Disease"/>
            <person name="Wu L."/>
            <person name="Ma J."/>
        </authorList>
    </citation>
    <scope>NUCLEOTIDE SEQUENCE [LARGE SCALE GENOMIC DNA]</scope>
    <source>
        <strain evidence="9 10">NBRC 111368</strain>
    </source>
</reference>
<evidence type="ECO:0000256" key="2">
    <source>
        <dbReference type="ARBA" id="ARBA00012637"/>
    </source>
</evidence>
<dbReference type="Gene3D" id="3.50.50.100">
    <property type="match status" value="1"/>
</dbReference>
<evidence type="ECO:0000256" key="7">
    <source>
        <dbReference type="ARBA" id="ARBA00047599"/>
    </source>
</evidence>
<evidence type="ECO:0000256" key="3">
    <source>
        <dbReference type="ARBA" id="ARBA00022630"/>
    </source>
</evidence>
<evidence type="ECO:0000256" key="4">
    <source>
        <dbReference type="ARBA" id="ARBA00022827"/>
    </source>
</evidence>
<comment type="similarity">
    <text evidence="1">Belongs to the NADH dehydrogenase family.</text>
</comment>
<name>A0ABD5RYL8_9EURY</name>
<dbReference type="Proteomes" id="UP001596328">
    <property type="component" value="Unassembled WGS sequence"/>
</dbReference>
<evidence type="ECO:0000313" key="10">
    <source>
        <dbReference type="Proteomes" id="UP001596328"/>
    </source>
</evidence>
<gene>
    <name evidence="9" type="ORF">ACFQE1_06910</name>
</gene>
<evidence type="ECO:0000256" key="6">
    <source>
        <dbReference type="ARBA" id="ARBA00023027"/>
    </source>
</evidence>
<proteinExistence type="inferred from homology"/>
<keyword evidence="3" id="KW-0285">Flavoprotein</keyword>
<dbReference type="PRINTS" id="PR00368">
    <property type="entry name" value="FADPNR"/>
</dbReference>
<comment type="catalytic activity">
    <reaction evidence="7">
        <text>a quinone + NADH + H(+) = a quinol + NAD(+)</text>
        <dbReference type="Rhea" id="RHEA:46160"/>
        <dbReference type="ChEBI" id="CHEBI:15378"/>
        <dbReference type="ChEBI" id="CHEBI:24646"/>
        <dbReference type="ChEBI" id="CHEBI:57540"/>
        <dbReference type="ChEBI" id="CHEBI:57945"/>
        <dbReference type="ChEBI" id="CHEBI:132124"/>
        <dbReference type="EC" id="1.6.5.9"/>
    </reaction>
</comment>
<evidence type="ECO:0000256" key="1">
    <source>
        <dbReference type="ARBA" id="ARBA00005272"/>
    </source>
</evidence>
<feature type="domain" description="FAD/NAD(P)-binding" evidence="8">
    <location>
        <begin position="4"/>
        <end position="285"/>
    </location>
</feature>
<protein>
    <recommendedName>
        <fullName evidence="2">NADH:ubiquinone reductase (non-electrogenic)</fullName>
        <ecNumber evidence="2">1.6.5.9</ecNumber>
    </recommendedName>
</protein>
<keyword evidence="6" id="KW-0520">NAD</keyword>
<evidence type="ECO:0000313" key="9">
    <source>
        <dbReference type="EMBL" id="MFC6724107.1"/>
    </source>
</evidence>
<evidence type="ECO:0000256" key="5">
    <source>
        <dbReference type="ARBA" id="ARBA00023002"/>
    </source>
</evidence>
<dbReference type="EC" id="1.6.5.9" evidence="2"/>
<comment type="caution">
    <text evidence="9">The sequence shown here is derived from an EMBL/GenBank/DDBJ whole genome shotgun (WGS) entry which is preliminary data.</text>
</comment>
<dbReference type="GO" id="GO:0050136">
    <property type="term" value="F:NADH dehydrogenase (quinone) (non-electrogenic) activity"/>
    <property type="evidence" value="ECO:0007669"/>
    <property type="project" value="UniProtKB-EC"/>
</dbReference>
<evidence type="ECO:0000259" key="8">
    <source>
        <dbReference type="Pfam" id="PF07992"/>
    </source>
</evidence>
<dbReference type="InterPro" id="IPR036188">
    <property type="entry name" value="FAD/NAD-bd_sf"/>
</dbReference>
<dbReference type="SUPFAM" id="SSF51905">
    <property type="entry name" value="FAD/NAD(P)-binding domain"/>
    <property type="match status" value="2"/>
</dbReference>
<dbReference type="AlphaFoldDB" id="A0ABD5RYL8"/>
<dbReference type="Pfam" id="PF07992">
    <property type="entry name" value="Pyr_redox_2"/>
    <property type="match status" value="1"/>
</dbReference>
<keyword evidence="10" id="KW-1185">Reference proteome</keyword>
<dbReference type="PANTHER" id="PTHR43706:SF47">
    <property type="entry name" value="EXTERNAL NADH-UBIQUINONE OXIDOREDUCTASE 1, MITOCHONDRIAL-RELATED"/>
    <property type="match status" value="1"/>
</dbReference>
<keyword evidence="5 9" id="KW-0560">Oxidoreductase</keyword>
<dbReference type="InterPro" id="IPR023753">
    <property type="entry name" value="FAD/NAD-binding_dom"/>
</dbReference>
<dbReference type="EMBL" id="JBHSWU010000102">
    <property type="protein sequence ID" value="MFC6724107.1"/>
    <property type="molecule type" value="Genomic_DNA"/>
</dbReference>
<organism evidence="9 10">
    <name type="scientific">Halobium palmae</name>
    <dbReference type="NCBI Taxonomy" id="1776492"/>
    <lineage>
        <taxon>Archaea</taxon>
        <taxon>Methanobacteriati</taxon>
        <taxon>Methanobacteriota</taxon>
        <taxon>Stenosarchaea group</taxon>
        <taxon>Halobacteria</taxon>
        <taxon>Halobacteriales</taxon>
        <taxon>Haloferacaceae</taxon>
        <taxon>Halobium</taxon>
    </lineage>
</organism>